<keyword evidence="8" id="KW-0539">Nucleus</keyword>
<dbReference type="FunFam" id="1.10.10.10:FF:000022">
    <property type="entry name" value="Histone acetyltransferase"/>
    <property type="match status" value="1"/>
</dbReference>
<keyword evidence="12" id="KW-1185">Reference proteome</keyword>
<dbReference type="Gene3D" id="1.10.10.10">
    <property type="entry name" value="Winged helix-like DNA-binding domain superfamily/Winged helix DNA-binding domain"/>
    <property type="match status" value="1"/>
</dbReference>
<dbReference type="GO" id="GO:0003712">
    <property type="term" value="F:transcription coregulator activity"/>
    <property type="evidence" value="ECO:0007669"/>
    <property type="project" value="TreeGrafter"/>
</dbReference>
<accession>A0A9N9CUE8</accession>
<keyword evidence="4" id="KW-0863">Zinc-finger</keyword>
<evidence type="ECO:0000256" key="4">
    <source>
        <dbReference type="ARBA" id="ARBA00022771"/>
    </source>
</evidence>
<dbReference type="EMBL" id="CAJVPV010007169">
    <property type="protein sequence ID" value="CAG8615519.1"/>
    <property type="molecule type" value="Genomic_DNA"/>
</dbReference>
<dbReference type="EC" id="2.3.1.48" evidence="2 8"/>
<dbReference type="GO" id="GO:0008270">
    <property type="term" value="F:zinc ion binding"/>
    <property type="evidence" value="ECO:0007669"/>
    <property type="project" value="UniProtKB-KW"/>
</dbReference>
<gene>
    <name evidence="11" type="ORF">AMORRO_LOCUS8420</name>
</gene>
<evidence type="ECO:0000256" key="8">
    <source>
        <dbReference type="RuleBase" id="RU361211"/>
    </source>
</evidence>
<dbReference type="InterPro" id="IPR016181">
    <property type="entry name" value="Acyl_CoA_acyltransferase"/>
</dbReference>
<comment type="caution">
    <text evidence="11">The sequence shown here is derived from an EMBL/GenBank/DDBJ whole genome shotgun (WGS) entry which is preliminary data.</text>
</comment>
<dbReference type="GO" id="GO:0006357">
    <property type="term" value="P:regulation of transcription by RNA polymerase II"/>
    <property type="evidence" value="ECO:0007669"/>
    <property type="project" value="TreeGrafter"/>
</dbReference>
<organism evidence="11 12">
    <name type="scientific">Acaulospora morrowiae</name>
    <dbReference type="NCBI Taxonomy" id="94023"/>
    <lineage>
        <taxon>Eukaryota</taxon>
        <taxon>Fungi</taxon>
        <taxon>Fungi incertae sedis</taxon>
        <taxon>Mucoromycota</taxon>
        <taxon>Glomeromycotina</taxon>
        <taxon>Glomeromycetes</taxon>
        <taxon>Diversisporales</taxon>
        <taxon>Acaulosporaceae</taxon>
        <taxon>Acaulospora</taxon>
    </lineage>
</organism>
<comment type="catalytic activity">
    <reaction evidence="8">
        <text>L-lysyl-[protein] + acetyl-CoA = N(6)-acetyl-L-lysyl-[protein] + CoA + H(+)</text>
        <dbReference type="Rhea" id="RHEA:45948"/>
        <dbReference type="Rhea" id="RHEA-COMP:9752"/>
        <dbReference type="Rhea" id="RHEA-COMP:10731"/>
        <dbReference type="ChEBI" id="CHEBI:15378"/>
        <dbReference type="ChEBI" id="CHEBI:29969"/>
        <dbReference type="ChEBI" id="CHEBI:57287"/>
        <dbReference type="ChEBI" id="CHEBI:57288"/>
        <dbReference type="ChEBI" id="CHEBI:61930"/>
        <dbReference type="EC" id="2.3.1.48"/>
    </reaction>
</comment>
<keyword evidence="5" id="KW-0862">Zinc</keyword>
<keyword evidence="6" id="KW-0007">Acetylation</keyword>
<dbReference type="InterPro" id="IPR050603">
    <property type="entry name" value="MYST_HAT"/>
</dbReference>
<dbReference type="PROSITE" id="PS51726">
    <property type="entry name" value="MYST_HAT"/>
    <property type="match status" value="1"/>
</dbReference>
<dbReference type="SUPFAM" id="SSF55729">
    <property type="entry name" value="Acyl-CoA N-acyltransferases (Nat)"/>
    <property type="match status" value="1"/>
</dbReference>
<feature type="domain" description="MYST-type HAT" evidence="10">
    <location>
        <begin position="1"/>
        <end position="124"/>
    </location>
</feature>
<evidence type="ECO:0000256" key="6">
    <source>
        <dbReference type="ARBA" id="ARBA00022990"/>
    </source>
</evidence>
<name>A0A9N9CUE8_9GLOM</name>
<evidence type="ECO:0000256" key="5">
    <source>
        <dbReference type="ARBA" id="ARBA00022833"/>
    </source>
</evidence>
<evidence type="ECO:0000256" key="9">
    <source>
        <dbReference type="SAM" id="MobiDB-lite"/>
    </source>
</evidence>
<dbReference type="InterPro" id="IPR002717">
    <property type="entry name" value="HAT_MYST-type"/>
</dbReference>
<evidence type="ECO:0000256" key="3">
    <source>
        <dbReference type="ARBA" id="ARBA00022679"/>
    </source>
</evidence>
<evidence type="ECO:0000313" key="12">
    <source>
        <dbReference type="Proteomes" id="UP000789342"/>
    </source>
</evidence>
<dbReference type="PANTHER" id="PTHR10615">
    <property type="entry name" value="HISTONE ACETYLTRANSFERASE"/>
    <property type="match status" value="1"/>
</dbReference>
<evidence type="ECO:0000256" key="1">
    <source>
        <dbReference type="ARBA" id="ARBA00010107"/>
    </source>
</evidence>
<comment type="similarity">
    <text evidence="1 8">Belongs to the MYST (SAS/MOZ) family.</text>
</comment>
<dbReference type="GO" id="GO:0005634">
    <property type="term" value="C:nucleus"/>
    <property type="evidence" value="ECO:0007669"/>
    <property type="project" value="UniProtKB-SubCell"/>
</dbReference>
<feature type="compositionally biased region" description="Basic and acidic residues" evidence="9">
    <location>
        <begin position="153"/>
        <end position="164"/>
    </location>
</feature>
<dbReference type="PANTHER" id="PTHR10615:SF161">
    <property type="entry name" value="HISTONE ACETYLTRANSFERASE KAT7"/>
    <property type="match status" value="1"/>
</dbReference>
<protein>
    <recommendedName>
        <fullName evidence="2 8">Histone acetyltransferase</fullName>
        <ecNumber evidence="2 8">2.3.1.48</ecNumber>
    </recommendedName>
</protein>
<feature type="non-terminal residue" evidence="11">
    <location>
        <position position="1"/>
    </location>
</feature>
<dbReference type="GO" id="GO:1990467">
    <property type="term" value="C:NuA3a histone acetyltransferase complex"/>
    <property type="evidence" value="ECO:0007669"/>
    <property type="project" value="TreeGrafter"/>
</dbReference>
<sequence>RKGYGNLLIEFSYLLSKKENKTGSPEKPLSDLGLLSYRYYWRNVLFEELNQSRETLSIQELSHKTSMTVDDIIATLQINNMIEKDKSSGAYCIIVKTDVIEDHLQKVTAKGYPRIKPENLRWTPFILTRALGLRTSDDQDEVDGVDGHVLANSRDDNEESMKWE</sequence>
<dbReference type="Pfam" id="PF01853">
    <property type="entry name" value="MOZ_SAS"/>
    <property type="match status" value="1"/>
</dbReference>
<dbReference type="InterPro" id="IPR036388">
    <property type="entry name" value="WH-like_DNA-bd_sf"/>
</dbReference>
<dbReference type="OrthoDB" id="787137at2759"/>
<reference evidence="11" key="1">
    <citation type="submission" date="2021-06" db="EMBL/GenBank/DDBJ databases">
        <authorList>
            <person name="Kallberg Y."/>
            <person name="Tangrot J."/>
            <person name="Rosling A."/>
        </authorList>
    </citation>
    <scope>NUCLEOTIDE SEQUENCE</scope>
    <source>
        <strain evidence="11">CL551</strain>
    </source>
</reference>
<dbReference type="Proteomes" id="UP000789342">
    <property type="component" value="Unassembled WGS sequence"/>
</dbReference>
<feature type="region of interest" description="Disordered" evidence="9">
    <location>
        <begin position="138"/>
        <end position="164"/>
    </location>
</feature>
<evidence type="ECO:0000256" key="2">
    <source>
        <dbReference type="ARBA" id="ARBA00013184"/>
    </source>
</evidence>
<comment type="subcellular location">
    <subcellularLocation>
        <location evidence="8">Nucleus</location>
    </subcellularLocation>
</comment>
<proteinExistence type="inferred from homology"/>
<evidence type="ECO:0000259" key="10">
    <source>
        <dbReference type="PROSITE" id="PS51726"/>
    </source>
</evidence>
<dbReference type="AlphaFoldDB" id="A0A9N9CUE8"/>
<evidence type="ECO:0000256" key="7">
    <source>
        <dbReference type="PIRSR" id="PIRSR602717-51"/>
    </source>
</evidence>
<keyword evidence="3" id="KW-0808">Transferase</keyword>
<evidence type="ECO:0000313" key="11">
    <source>
        <dbReference type="EMBL" id="CAG8615519.1"/>
    </source>
</evidence>
<dbReference type="GO" id="GO:0004402">
    <property type="term" value="F:histone acetyltransferase activity"/>
    <property type="evidence" value="ECO:0007669"/>
    <property type="project" value="InterPro"/>
</dbReference>
<feature type="active site" description="Proton donor/acceptor" evidence="7">
    <location>
        <position position="26"/>
    </location>
</feature>
<keyword evidence="4" id="KW-0479">Metal-binding</keyword>
<dbReference type="GO" id="GO:0003682">
    <property type="term" value="F:chromatin binding"/>
    <property type="evidence" value="ECO:0007669"/>
    <property type="project" value="TreeGrafter"/>
</dbReference>